<reference evidence="2 3" key="1">
    <citation type="submission" date="2018-06" db="EMBL/GenBank/DDBJ databases">
        <title>Genomic Encyclopedia of Archaeal and Bacterial Type Strains, Phase II (KMG-II): from individual species to whole genera.</title>
        <authorList>
            <person name="Goeker M."/>
        </authorList>
    </citation>
    <scope>NUCLEOTIDE SEQUENCE [LARGE SCALE GENOMIC DNA]</scope>
    <source>
        <strain evidence="2 3">DSM 23857</strain>
    </source>
</reference>
<keyword evidence="1" id="KW-0472">Membrane</keyword>
<accession>A0A327PZT5</accession>
<keyword evidence="3" id="KW-1185">Reference proteome</keyword>
<feature type="transmembrane region" description="Helical" evidence="1">
    <location>
        <begin position="28"/>
        <end position="48"/>
    </location>
</feature>
<organism evidence="2 3">
    <name type="scientific">Chitinophaga skermanii</name>
    <dbReference type="NCBI Taxonomy" id="331697"/>
    <lineage>
        <taxon>Bacteria</taxon>
        <taxon>Pseudomonadati</taxon>
        <taxon>Bacteroidota</taxon>
        <taxon>Chitinophagia</taxon>
        <taxon>Chitinophagales</taxon>
        <taxon>Chitinophagaceae</taxon>
        <taxon>Chitinophaga</taxon>
    </lineage>
</organism>
<proteinExistence type="predicted"/>
<keyword evidence="1" id="KW-1133">Transmembrane helix</keyword>
<evidence type="ECO:0000256" key="1">
    <source>
        <dbReference type="SAM" id="Phobius"/>
    </source>
</evidence>
<protein>
    <submittedName>
        <fullName evidence="2">Uncharacterized protein</fullName>
    </submittedName>
</protein>
<comment type="caution">
    <text evidence="2">The sequence shown here is derived from an EMBL/GenBank/DDBJ whole genome shotgun (WGS) entry which is preliminary data.</text>
</comment>
<sequence length="89" mass="9451">MYSVLLTTSLMVLLDIKSSIQKAFDGYIGPLVIACLIIGAAVGVVNAFPKFKEDTKGALVELGTYLLFGFASAAVLTAMVEGFKALKLY</sequence>
<keyword evidence="1" id="KW-0812">Transmembrane</keyword>
<dbReference type="AlphaFoldDB" id="A0A327PZT5"/>
<dbReference type="Proteomes" id="UP000249547">
    <property type="component" value="Unassembled WGS sequence"/>
</dbReference>
<evidence type="ECO:0000313" key="3">
    <source>
        <dbReference type="Proteomes" id="UP000249547"/>
    </source>
</evidence>
<gene>
    <name evidence="2" type="ORF">LX64_05162</name>
</gene>
<feature type="transmembrane region" description="Helical" evidence="1">
    <location>
        <begin position="60"/>
        <end position="80"/>
    </location>
</feature>
<evidence type="ECO:0000313" key="2">
    <source>
        <dbReference type="EMBL" id="RAI97017.1"/>
    </source>
</evidence>
<dbReference type="RefSeq" id="WP_148707475.1">
    <property type="nucleotide sequence ID" value="NZ_QLLL01000017.1"/>
</dbReference>
<dbReference type="EMBL" id="QLLL01000017">
    <property type="protein sequence ID" value="RAI97017.1"/>
    <property type="molecule type" value="Genomic_DNA"/>
</dbReference>
<name>A0A327PZT5_9BACT</name>